<organism evidence="1 2">
    <name type="scientific">Romanomermis culicivorax</name>
    <name type="common">Nematode worm</name>
    <dbReference type="NCBI Taxonomy" id="13658"/>
    <lineage>
        <taxon>Eukaryota</taxon>
        <taxon>Metazoa</taxon>
        <taxon>Ecdysozoa</taxon>
        <taxon>Nematoda</taxon>
        <taxon>Enoplea</taxon>
        <taxon>Dorylaimia</taxon>
        <taxon>Mermithida</taxon>
        <taxon>Mermithoidea</taxon>
        <taxon>Mermithidae</taxon>
        <taxon>Romanomermis</taxon>
    </lineage>
</organism>
<name>A0A915KGE3_ROMCU</name>
<dbReference type="AlphaFoldDB" id="A0A915KGE3"/>
<keyword evidence="1" id="KW-1185">Reference proteome</keyword>
<evidence type="ECO:0000313" key="2">
    <source>
        <dbReference type="WBParaSite" id="nRc.2.0.1.t37450-RA"/>
    </source>
</evidence>
<dbReference type="WBParaSite" id="nRc.2.0.1.t37450-RA">
    <property type="protein sequence ID" value="nRc.2.0.1.t37450-RA"/>
    <property type="gene ID" value="nRc.2.0.1.g37450"/>
</dbReference>
<dbReference type="Proteomes" id="UP000887565">
    <property type="component" value="Unplaced"/>
</dbReference>
<proteinExistence type="predicted"/>
<protein>
    <submittedName>
        <fullName evidence="2">Uncharacterized protein</fullName>
    </submittedName>
</protein>
<sequence length="62" mass="6640">MLLIQLTGPDLNICVGQCCSRSARCKTMLPVAEGLGVTRLAGNRLRLAGLRCADRFLAGFMS</sequence>
<evidence type="ECO:0000313" key="1">
    <source>
        <dbReference type="Proteomes" id="UP000887565"/>
    </source>
</evidence>
<reference evidence="2" key="1">
    <citation type="submission" date="2022-11" db="UniProtKB">
        <authorList>
            <consortium name="WormBaseParasite"/>
        </authorList>
    </citation>
    <scope>IDENTIFICATION</scope>
</reference>
<accession>A0A915KGE3</accession>